<comment type="function">
    <text evidence="19">C-type cytochrome. Part of the cbb3-type cytochrome c oxidase complex.</text>
</comment>
<evidence type="ECO:0000256" key="1">
    <source>
        <dbReference type="ARBA" id="ARBA00004533"/>
    </source>
</evidence>
<dbReference type="GO" id="GO:0016491">
    <property type="term" value="F:oxidoreductase activity"/>
    <property type="evidence" value="ECO:0007669"/>
    <property type="project" value="UniProtKB-KW"/>
</dbReference>
<dbReference type="GO" id="GO:1902600">
    <property type="term" value="P:proton transmembrane transport"/>
    <property type="evidence" value="ECO:0007669"/>
    <property type="project" value="UniProtKB-KW"/>
</dbReference>
<dbReference type="Gene3D" id="6.10.280.130">
    <property type="match status" value="1"/>
</dbReference>
<reference evidence="24 25" key="1">
    <citation type="journal article" date="2014" name="Int. J. Syst. Evol. Microbiol.">
        <title>Complete genome sequence of Corynebacterium casei LMG S-19264T (=DSM 44701T), isolated from a smear-ripened cheese.</title>
        <authorList>
            <consortium name="US DOE Joint Genome Institute (JGI-PGF)"/>
            <person name="Walter F."/>
            <person name="Albersmeier A."/>
            <person name="Kalinowski J."/>
            <person name="Ruckert C."/>
        </authorList>
    </citation>
    <scope>NUCLEOTIDE SEQUENCE [LARGE SCALE GENOMIC DNA]</scope>
    <source>
        <strain evidence="24 25">NBRC 110095</strain>
    </source>
</reference>
<evidence type="ECO:0000256" key="7">
    <source>
        <dbReference type="ARBA" id="ARBA00022617"/>
    </source>
</evidence>
<dbReference type="RefSeq" id="WP_232592471.1">
    <property type="nucleotide sequence ID" value="NZ_BSPD01000042.1"/>
</dbReference>
<dbReference type="InterPro" id="IPR032858">
    <property type="entry name" value="CcoP_N"/>
</dbReference>
<evidence type="ECO:0000256" key="14">
    <source>
        <dbReference type="ARBA" id="ARBA00022989"/>
    </source>
</evidence>
<feature type="domain" description="Cytochrome c" evidence="23">
    <location>
        <begin position="214"/>
        <end position="295"/>
    </location>
</feature>
<dbReference type="GO" id="GO:0005506">
    <property type="term" value="F:iron ion binding"/>
    <property type="evidence" value="ECO:0007669"/>
    <property type="project" value="InterPro"/>
</dbReference>
<feature type="binding site" description="axial binding residue" evidence="20">
    <location>
        <position position="272"/>
    </location>
    <ligand>
        <name>heme c</name>
        <dbReference type="ChEBI" id="CHEBI:61717"/>
        <label>1</label>
    </ligand>
    <ligandPart>
        <name>Fe</name>
        <dbReference type="ChEBI" id="CHEBI:18248"/>
    </ligandPart>
</feature>
<evidence type="ECO:0000256" key="11">
    <source>
        <dbReference type="ARBA" id="ARBA00022737"/>
    </source>
</evidence>
<dbReference type="PIRSF" id="PIRSF000006">
    <property type="entry name" value="Cbb3-Cox_fixP"/>
    <property type="match status" value="1"/>
</dbReference>
<protein>
    <recommendedName>
        <fullName evidence="19">Cbb3-type cytochrome c oxidase subunit</fullName>
    </recommendedName>
</protein>
<keyword evidence="4 19" id="KW-0813">Transport</keyword>
<keyword evidence="7 19" id="KW-0349">Heme</keyword>
<comment type="subcellular location">
    <subcellularLocation>
        <location evidence="1 19">Cell inner membrane</location>
    </subcellularLocation>
</comment>
<keyword evidence="12 19" id="KW-0375">Hydrogen ion transport</keyword>
<comment type="caution">
    <text evidence="24">The sequence shown here is derived from an EMBL/GenBank/DDBJ whole genome shotgun (WGS) entry which is preliminary data.</text>
</comment>
<evidence type="ECO:0000256" key="5">
    <source>
        <dbReference type="ARBA" id="ARBA00022475"/>
    </source>
</evidence>
<feature type="binding site" description="axial binding residue" evidence="20">
    <location>
        <position position="231"/>
    </location>
    <ligand>
        <name>heme c</name>
        <dbReference type="ChEBI" id="CHEBI:61717"/>
        <label>2</label>
    </ligand>
    <ligandPart>
        <name>Fe</name>
        <dbReference type="ChEBI" id="CHEBI:18248"/>
    </ligandPart>
</feature>
<dbReference type="PROSITE" id="PS51007">
    <property type="entry name" value="CYTC"/>
    <property type="match status" value="2"/>
</dbReference>
<keyword evidence="13 19" id="KW-0249">Electron transport</keyword>
<feature type="binding site" description="covalent" evidence="21">
    <location>
        <position position="230"/>
    </location>
    <ligand>
        <name>heme c</name>
        <dbReference type="ChEBI" id="CHEBI:61717"/>
        <label>2</label>
    </ligand>
</feature>
<dbReference type="PANTHER" id="PTHR33751">
    <property type="entry name" value="CBB3-TYPE CYTOCHROME C OXIDASE SUBUNIT FIXP"/>
    <property type="match status" value="1"/>
</dbReference>
<feature type="binding site" description="axial binding residue" evidence="20">
    <location>
        <position position="145"/>
    </location>
    <ligand>
        <name>heme c</name>
        <dbReference type="ChEBI" id="CHEBI:61717"/>
        <label>1</label>
    </ligand>
    <ligandPart>
        <name>Fe</name>
        <dbReference type="ChEBI" id="CHEBI:18248"/>
    </ligandPart>
</feature>
<dbReference type="NCBIfam" id="TIGR00782">
    <property type="entry name" value="ccoP"/>
    <property type="match status" value="1"/>
</dbReference>
<evidence type="ECO:0000256" key="8">
    <source>
        <dbReference type="ARBA" id="ARBA00022660"/>
    </source>
</evidence>
<evidence type="ECO:0000256" key="9">
    <source>
        <dbReference type="ARBA" id="ARBA00022692"/>
    </source>
</evidence>
<keyword evidence="25" id="KW-1185">Reference proteome</keyword>
<dbReference type="InterPro" id="IPR050597">
    <property type="entry name" value="Cytochrome_c_Oxidase_Subunit"/>
</dbReference>
<evidence type="ECO:0000256" key="10">
    <source>
        <dbReference type="ARBA" id="ARBA00022723"/>
    </source>
</evidence>
<dbReference type="GO" id="GO:0005886">
    <property type="term" value="C:plasma membrane"/>
    <property type="evidence" value="ECO:0007669"/>
    <property type="project" value="UniProtKB-SubCell"/>
</dbReference>
<accession>A0AA37T3P9</accession>
<dbReference type="InterPro" id="IPR009056">
    <property type="entry name" value="Cyt_c-like_dom"/>
</dbReference>
<keyword evidence="18 19" id="KW-0472">Membrane</keyword>
<keyword evidence="5 19" id="KW-1003">Cell membrane</keyword>
<dbReference type="AlphaFoldDB" id="A0AA37T3P9"/>
<dbReference type="GO" id="GO:0020037">
    <property type="term" value="F:heme binding"/>
    <property type="evidence" value="ECO:0007669"/>
    <property type="project" value="InterPro"/>
</dbReference>
<gene>
    <name evidence="24" type="primary">ccoP1</name>
    <name evidence="24" type="ORF">GCM10007877_19730</name>
</gene>
<dbReference type="InterPro" id="IPR008168">
    <property type="entry name" value="Cyt_C_IC"/>
</dbReference>
<dbReference type="PANTHER" id="PTHR33751:SF1">
    <property type="entry name" value="CBB3-TYPE CYTOCHROME C OXIDASE SUBUNIT FIXP"/>
    <property type="match status" value="1"/>
</dbReference>
<evidence type="ECO:0000256" key="19">
    <source>
        <dbReference type="PIRNR" id="PIRNR000006"/>
    </source>
</evidence>
<comment type="pathway">
    <text evidence="2 19">Energy metabolism; oxidative phosphorylation.</text>
</comment>
<dbReference type="InterPro" id="IPR038414">
    <property type="entry name" value="CcoP_N_sf"/>
</dbReference>
<dbReference type="EMBL" id="BSPD01000042">
    <property type="protein sequence ID" value="GLS26258.1"/>
    <property type="molecule type" value="Genomic_DNA"/>
</dbReference>
<feature type="transmembrane region" description="Helical" evidence="22">
    <location>
        <begin position="7"/>
        <end position="25"/>
    </location>
</feature>
<evidence type="ECO:0000259" key="23">
    <source>
        <dbReference type="PROSITE" id="PS51007"/>
    </source>
</evidence>
<feature type="binding site" description="covalent" evidence="21">
    <location>
        <position position="144"/>
    </location>
    <ligand>
        <name>heme c</name>
        <dbReference type="ChEBI" id="CHEBI:61717"/>
        <label>1</label>
    </ligand>
</feature>
<keyword evidence="8 19" id="KW-0679">Respiratory chain</keyword>
<evidence type="ECO:0000313" key="25">
    <source>
        <dbReference type="Proteomes" id="UP001156870"/>
    </source>
</evidence>
<feature type="domain" description="Cytochrome c" evidence="23">
    <location>
        <begin position="128"/>
        <end position="207"/>
    </location>
</feature>
<feature type="transmembrane region" description="Helical" evidence="22">
    <location>
        <begin position="60"/>
        <end position="79"/>
    </location>
</feature>
<evidence type="ECO:0000256" key="21">
    <source>
        <dbReference type="PIRSR" id="PIRSR000006-2"/>
    </source>
</evidence>
<comment type="subunit">
    <text evidence="19">Component of the cbb3-type cytochrome c oxidase.</text>
</comment>
<evidence type="ECO:0000256" key="17">
    <source>
        <dbReference type="ARBA" id="ARBA00023065"/>
    </source>
</evidence>
<evidence type="ECO:0000256" key="20">
    <source>
        <dbReference type="PIRSR" id="PIRSR000006-1"/>
    </source>
</evidence>
<evidence type="ECO:0000256" key="2">
    <source>
        <dbReference type="ARBA" id="ARBA00004673"/>
    </source>
</evidence>
<dbReference type="Proteomes" id="UP001156870">
    <property type="component" value="Unassembled WGS sequence"/>
</dbReference>
<evidence type="ECO:0000313" key="24">
    <source>
        <dbReference type="EMBL" id="GLS26258.1"/>
    </source>
</evidence>
<evidence type="ECO:0000256" key="12">
    <source>
        <dbReference type="ARBA" id="ARBA00022781"/>
    </source>
</evidence>
<sequence>MSTFWSLWIIILTVINLALLFWVLMANRKVAVSDEDDPENRTTGHVYDGIEEYDNPLPRWWFMMFLATFVFSIIYLAAYPGLGSYKGFLGWTSTGELANDQAKAQESYEKTFGKYIQMPIEELAQDPKAMKMGTRLFANNCAVCHGADGGGAFGFPNLTDHDWIYGGTPEAIKTTLINGRQAAMPAWGDILGEEKIAEVAQFVLSLSGRAEDDNMVTKGKEIFAQNCATCHGADAKGLVAMGAPNLTDDIWLYGGDPAEIRQTLRSGRNGMMPSQADKLREDKIHLLTAYVYSLSLDAPESK</sequence>
<dbReference type="GO" id="GO:0009055">
    <property type="term" value="F:electron transfer activity"/>
    <property type="evidence" value="ECO:0007669"/>
    <property type="project" value="InterPro"/>
</dbReference>
<dbReference type="Gene3D" id="1.10.760.10">
    <property type="entry name" value="Cytochrome c-like domain"/>
    <property type="match status" value="2"/>
</dbReference>
<evidence type="ECO:0000256" key="16">
    <source>
        <dbReference type="ARBA" id="ARBA00023004"/>
    </source>
</evidence>
<keyword evidence="15 19" id="KW-0560">Oxidoreductase</keyword>
<dbReference type="SUPFAM" id="SSF46626">
    <property type="entry name" value="Cytochrome c"/>
    <property type="match status" value="2"/>
</dbReference>
<dbReference type="Pfam" id="PF13442">
    <property type="entry name" value="Cytochrome_CBB3"/>
    <property type="match status" value="2"/>
</dbReference>
<proteinExistence type="inferred from homology"/>
<evidence type="ECO:0000256" key="18">
    <source>
        <dbReference type="ARBA" id="ARBA00023136"/>
    </source>
</evidence>
<keyword evidence="11" id="KW-0677">Repeat</keyword>
<feature type="binding site" description="axial binding residue" evidence="20">
    <location>
        <position position="184"/>
    </location>
    <ligand>
        <name>heme c</name>
        <dbReference type="ChEBI" id="CHEBI:61717"/>
        <label>2</label>
    </ligand>
    <ligandPart>
        <name>Fe</name>
        <dbReference type="ChEBI" id="CHEBI:18248"/>
    </ligandPart>
</feature>
<keyword evidence="6 19" id="KW-0997">Cell inner membrane</keyword>
<dbReference type="InterPro" id="IPR036909">
    <property type="entry name" value="Cyt_c-like_dom_sf"/>
</dbReference>
<keyword evidence="10 19" id="KW-0479">Metal-binding</keyword>
<organism evidence="24 25">
    <name type="scientific">Marinibactrum halimedae</name>
    <dbReference type="NCBI Taxonomy" id="1444977"/>
    <lineage>
        <taxon>Bacteria</taxon>
        <taxon>Pseudomonadati</taxon>
        <taxon>Pseudomonadota</taxon>
        <taxon>Gammaproteobacteria</taxon>
        <taxon>Cellvibrionales</taxon>
        <taxon>Cellvibrionaceae</taxon>
        <taxon>Marinibactrum</taxon>
    </lineage>
</organism>
<comment type="cofactor">
    <cofactor evidence="19 21">
        <name>heme c</name>
        <dbReference type="ChEBI" id="CHEBI:61717"/>
    </cofactor>
    <text evidence="19 21">Binds 2 heme C groups per subunit.</text>
</comment>
<comment type="similarity">
    <text evidence="3 19">Belongs to the CcoP / FixP family.</text>
</comment>
<evidence type="ECO:0000256" key="3">
    <source>
        <dbReference type="ARBA" id="ARBA00006113"/>
    </source>
</evidence>
<dbReference type="Pfam" id="PF14715">
    <property type="entry name" value="FixP_N"/>
    <property type="match status" value="1"/>
</dbReference>
<keyword evidence="14 22" id="KW-1133">Transmembrane helix</keyword>
<evidence type="ECO:0000256" key="15">
    <source>
        <dbReference type="ARBA" id="ARBA00023002"/>
    </source>
</evidence>
<keyword evidence="16 19" id="KW-0408">Iron</keyword>
<feature type="binding site" description="covalent" evidence="21">
    <location>
        <position position="227"/>
    </location>
    <ligand>
        <name>heme c</name>
        <dbReference type="ChEBI" id="CHEBI:61717"/>
        <label>2</label>
    </ligand>
</feature>
<evidence type="ECO:0000256" key="22">
    <source>
        <dbReference type="SAM" id="Phobius"/>
    </source>
</evidence>
<evidence type="ECO:0000256" key="13">
    <source>
        <dbReference type="ARBA" id="ARBA00022982"/>
    </source>
</evidence>
<evidence type="ECO:0000256" key="6">
    <source>
        <dbReference type="ARBA" id="ARBA00022519"/>
    </source>
</evidence>
<dbReference type="InterPro" id="IPR004678">
    <property type="entry name" value="Cyt_c_oxidase_cbb3_su3"/>
</dbReference>
<evidence type="ECO:0000256" key="4">
    <source>
        <dbReference type="ARBA" id="ARBA00022448"/>
    </source>
</evidence>
<dbReference type="PRINTS" id="PR00605">
    <property type="entry name" value="CYTCHROMECIC"/>
</dbReference>
<feature type="binding site" description="covalent" evidence="21">
    <location>
        <position position="141"/>
    </location>
    <ligand>
        <name>heme c</name>
        <dbReference type="ChEBI" id="CHEBI:61717"/>
        <label>1</label>
    </ligand>
</feature>
<keyword evidence="9 22" id="KW-0812">Transmembrane</keyword>
<name>A0AA37T3P9_9GAMM</name>
<keyword evidence="17 19" id="KW-0406">Ion transport</keyword>